<dbReference type="InterPro" id="IPR029069">
    <property type="entry name" value="HotDog_dom_sf"/>
</dbReference>
<dbReference type="CDD" id="cd03450">
    <property type="entry name" value="NodN"/>
    <property type="match status" value="1"/>
</dbReference>
<dbReference type="SUPFAM" id="SSF54637">
    <property type="entry name" value="Thioesterase/thiol ester dehydrase-isomerase"/>
    <property type="match status" value="1"/>
</dbReference>
<gene>
    <name evidence="2" type="ORF">OEG82_21660</name>
</gene>
<protein>
    <submittedName>
        <fullName evidence="2">MaoC family dehydratase</fullName>
    </submittedName>
</protein>
<sequence length="160" mass="17522">MKRVISIAEVKDLVGTEVGVSDWMSVPQSRIDLFADATDDHQFIHVDPERAKDTPFGGTIAHGFLTVSMLSAMHSEAVPGLREDNVGINYGFNKIRFMAPVPAGGRIRGRFFLKEARMRGPGMLMTTFDVTVEIDGGKKPALTASWMTIIQFDPKDVPGA</sequence>
<proteinExistence type="predicted"/>
<organism evidence="2 3">
    <name type="scientific">Hoeflea ulvae</name>
    <dbReference type="NCBI Taxonomy" id="2983764"/>
    <lineage>
        <taxon>Bacteria</taxon>
        <taxon>Pseudomonadati</taxon>
        <taxon>Pseudomonadota</taxon>
        <taxon>Alphaproteobacteria</taxon>
        <taxon>Hyphomicrobiales</taxon>
        <taxon>Rhizobiaceae</taxon>
        <taxon>Hoeflea</taxon>
    </lineage>
</organism>
<dbReference type="Pfam" id="PF01575">
    <property type="entry name" value="MaoC_dehydratas"/>
    <property type="match status" value="1"/>
</dbReference>
<evidence type="ECO:0000313" key="3">
    <source>
        <dbReference type="Proteomes" id="UP001081283"/>
    </source>
</evidence>
<dbReference type="InterPro" id="IPR002539">
    <property type="entry name" value="MaoC-like_dom"/>
</dbReference>
<dbReference type="PANTHER" id="PTHR42993">
    <property type="entry name" value="MAOC-LIKE DEHYDRATASE DOMAIN-CONTAINING PROTEIN"/>
    <property type="match status" value="1"/>
</dbReference>
<evidence type="ECO:0000259" key="1">
    <source>
        <dbReference type="Pfam" id="PF01575"/>
    </source>
</evidence>
<dbReference type="EMBL" id="JAOVZQ010000001">
    <property type="protein sequence ID" value="MCY0096598.1"/>
    <property type="molecule type" value="Genomic_DNA"/>
</dbReference>
<accession>A0ABT3YL43</accession>
<dbReference type="RefSeq" id="WP_267614409.1">
    <property type="nucleotide sequence ID" value="NZ_JAOVZQ010000001.1"/>
</dbReference>
<comment type="caution">
    <text evidence="2">The sequence shown here is derived from an EMBL/GenBank/DDBJ whole genome shotgun (WGS) entry which is preliminary data.</text>
</comment>
<keyword evidence="3" id="KW-1185">Reference proteome</keyword>
<dbReference type="PANTHER" id="PTHR42993:SF1">
    <property type="entry name" value="MAOC-LIKE DEHYDRATASE DOMAIN-CONTAINING PROTEIN"/>
    <property type="match status" value="1"/>
</dbReference>
<dbReference type="Proteomes" id="UP001081283">
    <property type="component" value="Unassembled WGS sequence"/>
</dbReference>
<feature type="domain" description="MaoC-like" evidence="1">
    <location>
        <begin position="13"/>
        <end position="115"/>
    </location>
</feature>
<name>A0ABT3YL43_9HYPH</name>
<dbReference type="Gene3D" id="3.10.129.10">
    <property type="entry name" value="Hotdog Thioesterase"/>
    <property type="match status" value="1"/>
</dbReference>
<evidence type="ECO:0000313" key="2">
    <source>
        <dbReference type="EMBL" id="MCY0096598.1"/>
    </source>
</evidence>
<reference evidence="2" key="1">
    <citation type="submission" date="2022-10" db="EMBL/GenBank/DDBJ databases">
        <title>Hoeflea sp. J2-29, isolated from marine algae.</title>
        <authorList>
            <person name="Kristyanto S."/>
            <person name="Kim J.M."/>
            <person name="Jeon C.O."/>
        </authorList>
    </citation>
    <scope>NUCLEOTIDE SEQUENCE</scope>
    <source>
        <strain evidence="2">J2-29</strain>
    </source>
</reference>
<dbReference type="InterPro" id="IPR039375">
    <property type="entry name" value="NodN-like"/>
</dbReference>